<gene>
    <name evidence="10" type="ORF">GCM10009547_19420</name>
</gene>
<dbReference type="Pfam" id="PF02770">
    <property type="entry name" value="Acyl-CoA_dh_M"/>
    <property type="match status" value="1"/>
</dbReference>
<dbReference type="Gene3D" id="1.10.540.10">
    <property type="entry name" value="Acyl-CoA dehydrogenase/oxidase, N-terminal domain"/>
    <property type="match status" value="1"/>
</dbReference>
<dbReference type="Proteomes" id="UP001500957">
    <property type="component" value="Unassembled WGS sequence"/>
</dbReference>
<protein>
    <submittedName>
        <fullName evidence="10">Acyl-CoA dehydrogenase family protein</fullName>
    </submittedName>
</protein>
<dbReference type="Pfam" id="PF00441">
    <property type="entry name" value="Acyl-CoA_dh_1"/>
    <property type="match status" value="1"/>
</dbReference>
<dbReference type="InterPro" id="IPR006091">
    <property type="entry name" value="Acyl-CoA_Oxase/DH_mid-dom"/>
</dbReference>
<keyword evidence="5 6" id="KW-0560">Oxidoreductase</keyword>
<evidence type="ECO:0000256" key="2">
    <source>
        <dbReference type="ARBA" id="ARBA00009347"/>
    </source>
</evidence>
<accession>A0ABN1GRF4</accession>
<evidence type="ECO:0000256" key="1">
    <source>
        <dbReference type="ARBA" id="ARBA00001974"/>
    </source>
</evidence>
<evidence type="ECO:0000259" key="8">
    <source>
        <dbReference type="Pfam" id="PF00441"/>
    </source>
</evidence>
<comment type="cofactor">
    <cofactor evidence="1 6">
        <name>FAD</name>
        <dbReference type="ChEBI" id="CHEBI:57692"/>
    </cofactor>
</comment>
<reference evidence="10 11" key="1">
    <citation type="journal article" date="2019" name="Int. J. Syst. Evol. Microbiol.">
        <title>The Global Catalogue of Microorganisms (GCM) 10K type strain sequencing project: providing services to taxonomists for standard genome sequencing and annotation.</title>
        <authorList>
            <consortium name="The Broad Institute Genomics Platform"/>
            <consortium name="The Broad Institute Genome Sequencing Center for Infectious Disease"/>
            <person name="Wu L."/>
            <person name="Ma J."/>
        </authorList>
    </citation>
    <scope>NUCLEOTIDE SEQUENCE [LARGE SCALE GENOMIC DNA]</scope>
    <source>
        <strain evidence="10 11">JCM 10671</strain>
    </source>
</reference>
<evidence type="ECO:0000256" key="5">
    <source>
        <dbReference type="ARBA" id="ARBA00023002"/>
    </source>
</evidence>
<dbReference type="SUPFAM" id="SSF47203">
    <property type="entry name" value="Acyl-CoA dehydrogenase C-terminal domain-like"/>
    <property type="match status" value="1"/>
</dbReference>
<dbReference type="PANTHER" id="PTHR43292:SF4">
    <property type="entry name" value="ACYL-COA DEHYDROGENASE FADE34"/>
    <property type="match status" value="1"/>
</dbReference>
<keyword evidence="4 6" id="KW-0274">FAD</keyword>
<dbReference type="PANTHER" id="PTHR43292">
    <property type="entry name" value="ACYL-COA DEHYDROGENASE"/>
    <property type="match status" value="1"/>
</dbReference>
<evidence type="ECO:0000313" key="11">
    <source>
        <dbReference type="Proteomes" id="UP001500957"/>
    </source>
</evidence>
<keyword evidence="3 6" id="KW-0285">Flavoprotein</keyword>
<evidence type="ECO:0000256" key="3">
    <source>
        <dbReference type="ARBA" id="ARBA00022630"/>
    </source>
</evidence>
<dbReference type="EMBL" id="BAAAHE010000014">
    <property type="protein sequence ID" value="GAA0617317.1"/>
    <property type="molecule type" value="Genomic_DNA"/>
</dbReference>
<comment type="caution">
    <text evidence="10">The sequence shown here is derived from an EMBL/GenBank/DDBJ whole genome shotgun (WGS) entry which is preliminary data.</text>
</comment>
<feature type="domain" description="Acyl-CoA dehydrogenase/oxidase C-terminal" evidence="8">
    <location>
        <begin position="224"/>
        <end position="376"/>
    </location>
</feature>
<proteinExistence type="inferred from homology"/>
<keyword evidence="11" id="KW-1185">Reference proteome</keyword>
<evidence type="ECO:0000256" key="4">
    <source>
        <dbReference type="ARBA" id="ARBA00022827"/>
    </source>
</evidence>
<evidence type="ECO:0000256" key="6">
    <source>
        <dbReference type="RuleBase" id="RU362125"/>
    </source>
</evidence>
<comment type="similarity">
    <text evidence="2 6">Belongs to the acyl-CoA dehydrogenase family.</text>
</comment>
<dbReference type="SUPFAM" id="SSF56645">
    <property type="entry name" value="Acyl-CoA dehydrogenase NM domain-like"/>
    <property type="match status" value="1"/>
</dbReference>
<dbReference type="Gene3D" id="2.40.110.10">
    <property type="entry name" value="Butyryl-CoA Dehydrogenase, subunit A, domain 2"/>
    <property type="match status" value="1"/>
</dbReference>
<dbReference type="InterPro" id="IPR052161">
    <property type="entry name" value="Mycobact_Acyl-CoA_DH"/>
</dbReference>
<evidence type="ECO:0000256" key="7">
    <source>
        <dbReference type="SAM" id="MobiDB-lite"/>
    </source>
</evidence>
<evidence type="ECO:0000313" key="10">
    <source>
        <dbReference type="EMBL" id="GAA0617317.1"/>
    </source>
</evidence>
<sequence length="397" mass="42950">MVSDYYTYMNQEEVVLDAVASLIRTHPPTETPVEAFFGAQFDAGLARVDLPVGRGGLGLDAHWQRLIDDRLRAAGAKSPVLRNPVGVGMGLPTLLRHGTPEQIERYHRPAFTSTELWCQLFSEPGSGSDLAGLSTRAVRDGDGWRVTGQKVWTSLGHLAQIGMLLARTDPDAPKHRGITFFLIDMTQAAVEVRPLRQLTGDAEFNEVFLTDAWVPDSARIGAVDDGWNVARTTLANERVTLSGAGGGIPRVGGRAVDELIAGARSTGAWEDPLLRDDVVRRYVEGEVIRFANLRARRLRAAGQPGPEGSMMKLAQALYNRRLQRTAMRVLGDAGTAWDPADPRGGDPAHGLLRAQANTIEGGTSNVLRNVVGERVLGLPREPGPAPDTPWSALPRNG</sequence>
<organism evidence="10 11">
    <name type="scientific">Sporichthya brevicatena</name>
    <dbReference type="NCBI Taxonomy" id="171442"/>
    <lineage>
        <taxon>Bacteria</taxon>
        <taxon>Bacillati</taxon>
        <taxon>Actinomycetota</taxon>
        <taxon>Actinomycetes</taxon>
        <taxon>Sporichthyales</taxon>
        <taxon>Sporichthyaceae</taxon>
        <taxon>Sporichthya</taxon>
    </lineage>
</organism>
<name>A0ABN1GRF4_9ACTN</name>
<dbReference type="Gene3D" id="1.20.140.10">
    <property type="entry name" value="Butyryl-CoA Dehydrogenase, subunit A, domain 3"/>
    <property type="match status" value="1"/>
</dbReference>
<dbReference type="InterPro" id="IPR046373">
    <property type="entry name" value="Acyl-CoA_Oxase/DH_mid-dom_sf"/>
</dbReference>
<dbReference type="InterPro" id="IPR036250">
    <property type="entry name" value="AcylCo_DH-like_C"/>
</dbReference>
<feature type="region of interest" description="Disordered" evidence="7">
    <location>
        <begin position="378"/>
        <end position="397"/>
    </location>
</feature>
<dbReference type="InterPro" id="IPR009075">
    <property type="entry name" value="AcylCo_DH/oxidase_C"/>
</dbReference>
<dbReference type="InterPro" id="IPR037069">
    <property type="entry name" value="AcylCoA_DH/ox_N_sf"/>
</dbReference>
<dbReference type="InterPro" id="IPR009100">
    <property type="entry name" value="AcylCoA_DH/oxidase_NM_dom_sf"/>
</dbReference>
<feature type="domain" description="Acyl-CoA oxidase/dehydrogenase middle" evidence="9">
    <location>
        <begin position="118"/>
        <end position="202"/>
    </location>
</feature>
<evidence type="ECO:0000259" key="9">
    <source>
        <dbReference type="Pfam" id="PF02770"/>
    </source>
</evidence>